<dbReference type="Proteomes" id="UP000177876">
    <property type="component" value="Unassembled WGS sequence"/>
</dbReference>
<evidence type="ECO:0000313" key="1">
    <source>
        <dbReference type="EMBL" id="OFW56966.1"/>
    </source>
</evidence>
<evidence type="ECO:0000313" key="2">
    <source>
        <dbReference type="Proteomes" id="UP000177876"/>
    </source>
</evidence>
<gene>
    <name evidence="1" type="ORF">A2Y75_07220</name>
</gene>
<reference evidence="1 2" key="1">
    <citation type="journal article" date="2016" name="Nat. Commun.">
        <title>Thousands of microbial genomes shed light on interconnected biogeochemical processes in an aquifer system.</title>
        <authorList>
            <person name="Anantharaman K."/>
            <person name="Brown C.T."/>
            <person name="Hug L.A."/>
            <person name="Sharon I."/>
            <person name="Castelle C.J."/>
            <person name="Probst A.J."/>
            <person name="Thomas B.C."/>
            <person name="Singh A."/>
            <person name="Wilkins M.J."/>
            <person name="Karaoz U."/>
            <person name="Brodie E.L."/>
            <person name="Williams K.H."/>
            <person name="Hubbard S.S."/>
            <person name="Banfield J.F."/>
        </authorList>
    </citation>
    <scope>NUCLEOTIDE SEQUENCE [LARGE SCALE GENOMIC DNA]</scope>
</reference>
<sequence>MSEHSFEISDFMACNVYWDFGNCPGGERQHKYLFAIAATKDEFHPRCVKKIIVYGPNNLENEITNQFFTQKFEDGYIYDTLGGNYWYMKNMRNGFLEPGEYTIEVALKSGEVSTISRIQNNGPGDKLLEAYLKNKEKMVYYPTASLNSGTDLSKVKCRWSALRDLAGVDAFYIFRLAAVEAWWTFIQDVVFPNDMFLRKIADPRLGLNETSFLIEKALTPDTIYAWWTEICDSSKMGDINLCILQPMQTFRTPRS</sequence>
<proteinExistence type="predicted"/>
<dbReference type="EMBL" id="MELK01000040">
    <property type="protein sequence ID" value="OFW56966.1"/>
    <property type="molecule type" value="Genomic_DNA"/>
</dbReference>
<dbReference type="AlphaFoldDB" id="A0A1F2WJD8"/>
<dbReference type="STRING" id="1797197.A2Y75_07220"/>
<protein>
    <submittedName>
        <fullName evidence="1">Uncharacterized protein</fullName>
    </submittedName>
</protein>
<name>A0A1F2WJD8_9ACTN</name>
<comment type="caution">
    <text evidence="1">The sequence shown here is derived from an EMBL/GenBank/DDBJ whole genome shotgun (WGS) entry which is preliminary data.</text>
</comment>
<accession>A0A1F2WJD8</accession>
<organism evidence="1 2">
    <name type="scientific">Candidatus Solincola sediminis</name>
    <dbReference type="NCBI Taxonomy" id="1797199"/>
    <lineage>
        <taxon>Bacteria</taxon>
        <taxon>Bacillati</taxon>
        <taxon>Actinomycetota</taxon>
        <taxon>Candidatus Geothermincolia</taxon>
        <taxon>Candidatus Geothermincolales</taxon>
        <taxon>Candidatus Geothermincolaceae</taxon>
        <taxon>Candidatus Solincola</taxon>
    </lineage>
</organism>